<feature type="non-terminal residue" evidence="1">
    <location>
        <position position="1"/>
    </location>
</feature>
<dbReference type="EMBL" id="QJKJ01006820">
    <property type="protein sequence ID" value="RDX85331.1"/>
    <property type="molecule type" value="Genomic_DNA"/>
</dbReference>
<dbReference type="AlphaFoldDB" id="A0A371G4D4"/>
<evidence type="ECO:0000313" key="2">
    <source>
        <dbReference type="Proteomes" id="UP000257109"/>
    </source>
</evidence>
<sequence length="194" mass="21779">YFSALKHKTPLFTILPGPRPSLVRLHQVYLSRNRIGSSSQSPTEIILVAFKPTDSNTNYFDNRGSTASKGMNGIVAVDNQRFKGYINGCGMCGSVGHPPNDCPILREPPPPFRPQPVQESSLEDLIKQLSMNNIQFQKNVSVTQQPVHFNKNKCHNARVESTNWSTGHHDKSAAVRRFWIGSFPSHSQSTREYE</sequence>
<organism evidence="1 2">
    <name type="scientific">Mucuna pruriens</name>
    <name type="common">Velvet bean</name>
    <name type="synonym">Dolichos pruriens</name>
    <dbReference type="NCBI Taxonomy" id="157652"/>
    <lineage>
        <taxon>Eukaryota</taxon>
        <taxon>Viridiplantae</taxon>
        <taxon>Streptophyta</taxon>
        <taxon>Embryophyta</taxon>
        <taxon>Tracheophyta</taxon>
        <taxon>Spermatophyta</taxon>
        <taxon>Magnoliopsida</taxon>
        <taxon>eudicotyledons</taxon>
        <taxon>Gunneridae</taxon>
        <taxon>Pentapetalae</taxon>
        <taxon>rosids</taxon>
        <taxon>fabids</taxon>
        <taxon>Fabales</taxon>
        <taxon>Fabaceae</taxon>
        <taxon>Papilionoideae</taxon>
        <taxon>50 kb inversion clade</taxon>
        <taxon>NPAAA clade</taxon>
        <taxon>indigoferoid/millettioid clade</taxon>
        <taxon>Phaseoleae</taxon>
        <taxon>Mucuna</taxon>
    </lineage>
</organism>
<feature type="non-terminal residue" evidence="1">
    <location>
        <position position="194"/>
    </location>
</feature>
<gene>
    <name evidence="1" type="ORF">CR513_33501</name>
</gene>
<dbReference type="Proteomes" id="UP000257109">
    <property type="component" value="Unassembled WGS sequence"/>
</dbReference>
<evidence type="ECO:0000313" key="1">
    <source>
        <dbReference type="EMBL" id="RDX85331.1"/>
    </source>
</evidence>
<keyword evidence="2" id="KW-1185">Reference proteome</keyword>
<accession>A0A371G4D4</accession>
<protein>
    <submittedName>
        <fullName evidence="1">Uncharacterized protein</fullName>
    </submittedName>
</protein>
<comment type="caution">
    <text evidence="1">The sequence shown here is derived from an EMBL/GenBank/DDBJ whole genome shotgun (WGS) entry which is preliminary data.</text>
</comment>
<name>A0A371G4D4_MUCPR</name>
<reference evidence="1" key="1">
    <citation type="submission" date="2018-05" db="EMBL/GenBank/DDBJ databases">
        <title>Draft genome of Mucuna pruriens seed.</title>
        <authorList>
            <person name="Nnadi N.E."/>
            <person name="Vos R."/>
            <person name="Hasami M.H."/>
            <person name="Devisetty U.K."/>
            <person name="Aguiy J.C."/>
        </authorList>
    </citation>
    <scope>NUCLEOTIDE SEQUENCE [LARGE SCALE GENOMIC DNA]</scope>
    <source>
        <strain evidence="1">JCA_2017</strain>
    </source>
</reference>
<proteinExistence type="predicted"/>